<dbReference type="InParanoid" id="D6RP34"/>
<dbReference type="Proteomes" id="UP000001861">
    <property type="component" value="Unassembled WGS sequence"/>
</dbReference>
<comment type="caution">
    <text evidence="1">The sequence shown here is derived from an EMBL/GenBank/DDBJ whole genome shotgun (WGS) entry which is preliminary data.</text>
</comment>
<proteinExistence type="predicted"/>
<dbReference type="AlphaFoldDB" id="D6RP34"/>
<dbReference type="VEuPathDB" id="FungiDB:CC1G_15049"/>
<accession>D6RP34</accession>
<dbReference type="GeneID" id="9379968"/>
<dbReference type="KEGG" id="cci:CC1G_15049"/>
<dbReference type="EMBL" id="AACS02000008">
    <property type="protein sequence ID" value="EFI27221.1"/>
    <property type="molecule type" value="Genomic_DNA"/>
</dbReference>
<reference evidence="1 2" key="1">
    <citation type="journal article" date="2010" name="Proc. Natl. Acad. Sci. U.S.A.">
        <title>Insights into evolution of multicellular fungi from the assembled chromosomes of the mushroom Coprinopsis cinerea (Coprinus cinereus).</title>
        <authorList>
            <person name="Stajich J.E."/>
            <person name="Wilke S.K."/>
            <person name="Ahren D."/>
            <person name="Au C.H."/>
            <person name="Birren B.W."/>
            <person name="Borodovsky M."/>
            <person name="Burns C."/>
            <person name="Canback B."/>
            <person name="Casselton L.A."/>
            <person name="Cheng C.K."/>
            <person name="Deng J."/>
            <person name="Dietrich F.S."/>
            <person name="Fargo D.C."/>
            <person name="Farman M.L."/>
            <person name="Gathman A.C."/>
            <person name="Goldberg J."/>
            <person name="Guigo R."/>
            <person name="Hoegger P.J."/>
            <person name="Hooker J.B."/>
            <person name="Huggins A."/>
            <person name="James T.Y."/>
            <person name="Kamada T."/>
            <person name="Kilaru S."/>
            <person name="Kodira C."/>
            <person name="Kues U."/>
            <person name="Kupfer D."/>
            <person name="Kwan H.S."/>
            <person name="Lomsadze A."/>
            <person name="Li W."/>
            <person name="Lilly W.W."/>
            <person name="Ma L.J."/>
            <person name="Mackey A.J."/>
            <person name="Manning G."/>
            <person name="Martin F."/>
            <person name="Muraguchi H."/>
            <person name="Natvig D.O."/>
            <person name="Palmerini H."/>
            <person name="Ramesh M.A."/>
            <person name="Rehmeyer C.J."/>
            <person name="Roe B.A."/>
            <person name="Shenoy N."/>
            <person name="Stanke M."/>
            <person name="Ter-Hovhannisyan V."/>
            <person name="Tunlid A."/>
            <person name="Velagapudi R."/>
            <person name="Vision T.J."/>
            <person name="Zeng Q."/>
            <person name="Zolan M.E."/>
            <person name="Pukkila P.J."/>
        </authorList>
    </citation>
    <scope>NUCLEOTIDE SEQUENCE [LARGE SCALE GENOMIC DNA]</scope>
    <source>
        <strain evidence="2">Okayama-7 / 130 / ATCC MYA-4618 / FGSC 9003</strain>
    </source>
</reference>
<organism evidence="1 2">
    <name type="scientific">Coprinopsis cinerea (strain Okayama-7 / 130 / ATCC MYA-4618 / FGSC 9003)</name>
    <name type="common">Inky cap fungus</name>
    <name type="synonym">Hormographiella aspergillata</name>
    <dbReference type="NCBI Taxonomy" id="240176"/>
    <lineage>
        <taxon>Eukaryota</taxon>
        <taxon>Fungi</taxon>
        <taxon>Dikarya</taxon>
        <taxon>Basidiomycota</taxon>
        <taxon>Agaricomycotina</taxon>
        <taxon>Agaricomycetes</taxon>
        <taxon>Agaricomycetidae</taxon>
        <taxon>Agaricales</taxon>
        <taxon>Agaricineae</taxon>
        <taxon>Psathyrellaceae</taxon>
        <taxon>Coprinopsis</taxon>
    </lineage>
</organism>
<name>D6RP34_COPC7</name>
<dbReference type="HOGENOM" id="CLU_2739914_0_0_1"/>
<sequence>MSRILYGTVKYRVYKISDDVFTSSHDFLTNQQHHPSNLNTVQFNSIPSLLTFTSRLHAPFNNPVGLERALG</sequence>
<gene>
    <name evidence="1" type="ORF">CC1G_15049</name>
</gene>
<evidence type="ECO:0000313" key="2">
    <source>
        <dbReference type="Proteomes" id="UP000001861"/>
    </source>
</evidence>
<keyword evidence="2" id="KW-1185">Reference proteome</keyword>
<protein>
    <submittedName>
        <fullName evidence="1">Uncharacterized protein</fullName>
    </submittedName>
</protein>
<dbReference type="RefSeq" id="XP_002910715.1">
    <property type="nucleotide sequence ID" value="XM_002910669.1"/>
</dbReference>
<evidence type="ECO:0000313" key="1">
    <source>
        <dbReference type="EMBL" id="EFI27221.1"/>
    </source>
</evidence>